<dbReference type="FunFam" id="3.40.50.720:FF:000084">
    <property type="entry name" value="Short-chain dehydrogenase reductase"/>
    <property type="match status" value="1"/>
</dbReference>
<dbReference type="PANTHER" id="PTHR42760">
    <property type="entry name" value="SHORT-CHAIN DEHYDROGENASES/REDUCTASES FAMILY MEMBER"/>
    <property type="match status" value="1"/>
</dbReference>
<comment type="similarity">
    <text evidence="1">Belongs to the short-chain dehydrogenases/reductases (SDR) family.</text>
</comment>
<proteinExistence type="inferred from homology"/>
<dbReference type="Pfam" id="PF13561">
    <property type="entry name" value="adh_short_C2"/>
    <property type="match status" value="1"/>
</dbReference>
<dbReference type="PANTHER" id="PTHR42760:SF135">
    <property type="entry name" value="BLL7886 PROTEIN"/>
    <property type="match status" value="1"/>
</dbReference>
<keyword evidence="2" id="KW-0560">Oxidoreductase</keyword>
<dbReference type="Proteomes" id="UP000198327">
    <property type="component" value="Unassembled WGS sequence"/>
</dbReference>
<dbReference type="CDD" id="cd05233">
    <property type="entry name" value="SDR_c"/>
    <property type="match status" value="1"/>
</dbReference>
<feature type="domain" description="Ketoreductase" evidence="3">
    <location>
        <begin position="8"/>
        <end position="182"/>
    </location>
</feature>
<dbReference type="GO" id="GO:0016616">
    <property type="term" value="F:oxidoreductase activity, acting on the CH-OH group of donors, NAD or NADP as acceptor"/>
    <property type="evidence" value="ECO:0007669"/>
    <property type="project" value="UniProtKB-ARBA"/>
</dbReference>
<dbReference type="InterPro" id="IPR020904">
    <property type="entry name" value="Sc_DH/Rdtase_CS"/>
</dbReference>
<dbReference type="InterPro" id="IPR002347">
    <property type="entry name" value="SDR_fam"/>
</dbReference>
<dbReference type="InterPro" id="IPR036291">
    <property type="entry name" value="NAD(P)-bd_dom_sf"/>
</dbReference>
<dbReference type="Gene3D" id="3.40.50.720">
    <property type="entry name" value="NAD(P)-binding Rossmann-like Domain"/>
    <property type="match status" value="1"/>
</dbReference>
<accession>A0A239MD53</accession>
<evidence type="ECO:0000256" key="1">
    <source>
        <dbReference type="ARBA" id="ARBA00006484"/>
    </source>
</evidence>
<dbReference type="GO" id="GO:0030497">
    <property type="term" value="P:fatty acid elongation"/>
    <property type="evidence" value="ECO:0007669"/>
    <property type="project" value="TreeGrafter"/>
</dbReference>
<evidence type="ECO:0000256" key="2">
    <source>
        <dbReference type="ARBA" id="ARBA00023002"/>
    </source>
</evidence>
<reference evidence="5" key="1">
    <citation type="submission" date="2017-06" db="EMBL/GenBank/DDBJ databases">
        <authorList>
            <person name="Varghese N."/>
            <person name="Submissions S."/>
        </authorList>
    </citation>
    <scope>NUCLEOTIDE SEQUENCE [LARGE SCALE GENOMIC DNA]</scope>
    <source>
        <strain evidence="5">JCM 23211</strain>
    </source>
</reference>
<dbReference type="SUPFAM" id="SSF51735">
    <property type="entry name" value="NAD(P)-binding Rossmann-fold domains"/>
    <property type="match status" value="1"/>
</dbReference>
<evidence type="ECO:0000259" key="3">
    <source>
        <dbReference type="SMART" id="SM00822"/>
    </source>
</evidence>
<evidence type="ECO:0000313" key="4">
    <source>
        <dbReference type="EMBL" id="SNT39759.1"/>
    </source>
</evidence>
<name>A0A239MD53_9NOCA</name>
<dbReference type="AlphaFoldDB" id="A0A239MD53"/>
<dbReference type="PRINTS" id="PR00080">
    <property type="entry name" value="SDRFAMILY"/>
</dbReference>
<dbReference type="SMART" id="SM00822">
    <property type="entry name" value="PKS_KR"/>
    <property type="match status" value="1"/>
</dbReference>
<evidence type="ECO:0000313" key="5">
    <source>
        <dbReference type="Proteomes" id="UP000198327"/>
    </source>
</evidence>
<dbReference type="InterPro" id="IPR057326">
    <property type="entry name" value="KR_dom"/>
</dbReference>
<dbReference type="PRINTS" id="PR00081">
    <property type="entry name" value="GDHRDH"/>
</dbReference>
<keyword evidence="5" id="KW-1185">Reference proteome</keyword>
<gene>
    <name evidence="4" type="ORF">SAMN05421642_11716</name>
</gene>
<dbReference type="PROSITE" id="PS00061">
    <property type="entry name" value="ADH_SHORT"/>
    <property type="match status" value="1"/>
</dbReference>
<protein>
    <submittedName>
        <fullName evidence="4">Meso-butanediol dehydrogenase / (S,S)-butanediol dehydrogenase / diacetyl reductase</fullName>
    </submittedName>
</protein>
<organism evidence="4 5">
    <name type="scientific">Rhodococcoides kyotonense</name>
    <dbReference type="NCBI Taxonomy" id="398843"/>
    <lineage>
        <taxon>Bacteria</taxon>
        <taxon>Bacillati</taxon>
        <taxon>Actinomycetota</taxon>
        <taxon>Actinomycetes</taxon>
        <taxon>Mycobacteriales</taxon>
        <taxon>Nocardiaceae</taxon>
        <taxon>Rhodococcoides</taxon>
    </lineage>
</organism>
<dbReference type="EMBL" id="FZOW01000017">
    <property type="protein sequence ID" value="SNT39759.1"/>
    <property type="molecule type" value="Genomic_DNA"/>
</dbReference>
<sequence length="245" mass="24687">MFMSLVGKTALVTGGSTGIGLGIAQELLARGATVVAASRRLDSGPLEHDSGRFHAVALDVTDAKQVGEVVTGLGSRFGGIDIVVANSGLSVPGLVADIEPDRWSAVIRTNVDGVFNTVNSALPWLAKSDAGRIITVSSLLANSVFPFSSAYSASKAAVESFTKVVAAEVGKDGITANCLSLGFIDAGMGKALQENAGLWAKYSAKLSTGRPGTAAEVAEVAAFLASSASSYVNGAVIAVDGGILG</sequence>